<feature type="region of interest" description="Disordered" evidence="1">
    <location>
        <begin position="39"/>
        <end position="112"/>
    </location>
</feature>
<feature type="domain" description="RGS" evidence="2">
    <location>
        <begin position="678"/>
        <end position="815"/>
    </location>
</feature>
<gene>
    <name evidence="3" type="ORF">NAEGRDRAFT_58696</name>
</gene>
<dbReference type="InterPro" id="IPR044926">
    <property type="entry name" value="RGS_subdomain_2"/>
</dbReference>
<dbReference type="SUPFAM" id="SSF48097">
    <property type="entry name" value="Regulator of G-protein signaling, RGS"/>
    <property type="match status" value="1"/>
</dbReference>
<dbReference type="Proteomes" id="UP000006671">
    <property type="component" value="Unassembled WGS sequence"/>
</dbReference>
<dbReference type="Gene3D" id="1.10.167.10">
    <property type="entry name" value="Regulator of G-protein Signalling 4, domain 2"/>
    <property type="match status" value="1"/>
</dbReference>
<feature type="compositionally biased region" description="Low complexity" evidence="1">
    <location>
        <begin position="45"/>
        <end position="65"/>
    </location>
</feature>
<sequence>MSSFNNNTTTPLSQHVVDETQLNTASMMLTVTQASSNNLAKLDTNDNSPSPVNNNNSHSNNNTNHQLLDERQSNHHHARHGSNISGFSNQSNQHHNHSQQNSQNVNPKHSPALSHNAIHIDETSTFTNSPLADLLSQMDIYNWEDFVKNMTHYHHGSRTNSFLTNASSATPRDLTPNQMNGHLAPPGSTENQNSNTPRPEIHLPTATTGSMSDAPKMTISKLSRYYSIVLVVRRYVRHGGCGFCNRRIVELVNWFKSLLQIGIIPVVLHSESEEEGNDFFHHFKNPNIAHIPRVSDPKYEISSTLLKMSGSTPLVFKDLTFMEGMKVFPHYKSALKEGYSFQTDKTKEFEETSKLLVPKMLLIRNNQVVHVWDHGFGEGAPDILSTVVLKLPWLVMTTNDMMSGRTGGDLTDLHTRGSISSNITDMEMRNNYLGIPTNVTRKISSGGNSPGRKISNTSSNGGLHVPHGSTTSQNHHYLGTSVESVSKRAISGSPAANGGHSPKVQQGGHSIQYYLDQLSHNQPKNPVVDSTDQEQDAFDVISPTENAPGGDTKLLLSPSKKVQSAEELQIEDIKPELVDIPDLPIGRHTPRSVDSSSDANNMFDLSKLKFKLTYFRKMEGTLDFEKVDQEQLREEEKTKTQQARELLKKKQKRSFSCFAKQAEPIEDYSSDVAAIKVNLQSILVDEEKRKYFKIFAMKEFNAENIFFWEDVNLIYKKLFLDLHNVSTSNEELREKIQSTAKYLTGKYFLDELSLFILNTSNNLKHNVINSTKSNDFFSTDDCKFLYDDVLLEVMTTVLPDMYYRFIASPQYQIMLKDLRRSR</sequence>
<organism evidence="4">
    <name type="scientific">Naegleria gruberi</name>
    <name type="common">Amoeba</name>
    <dbReference type="NCBI Taxonomy" id="5762"/>
    <lineage>
        <taxon>Eukaryota</taxon>
        <taxon>Discoba</taxon>
        <taxon>Heterolobosea</taxon>
        <taxon>Tetramitia</taxon>
        <taxon>Eutetramitia</taxon>
        <taxon>Vahlkampfiidae</taxon>
        <taxon>Naegleria</taxon>
    </lineage>
</organism>
<feature type="compositionally biased region" description="Polar residues" evidence="1">
    <location>
        <begin position="163"/>
        <end position="180"/>
    </location>
</feature>
<evidence type="ECO:0000259" key="2">
    <source>
        <dbReference type="PROSITE" id="PS50132"/>
    </source>
</evidence>
<dbReference type="OMA" id="HGGCGFC"/>
<evidence type="ECO:0000256" key="1">
    <source>
        <dbReference type="SAM" id="MobiDB-lite"/>
    </source>
</evidence>
<accession>D2VMR0</accession>
<dbReference type="KEGG" id="ngr:NAEGRDRAFT_58696"/>
<dbReference type="InParanoid" id="D2VMR0"/>
<dbReference type="Pfam" id="PF00615">
    <property type="entry name" value="RGS"/>
    <property type="match status" value="1"/>
</dbReference>
<dbReference type="SMART" id="SM00315">
    <property type="entry name" value="RGS"/>
    <property type="match status" value="1"/>
</dbReference>
<dbReference type="PROSITE" id="PS50132">
    <property type="entry name" value="RGS"/>
    <property type="match status" value="1"/>
</dbReference>
<name>D2VMR0_NAEGR</name>
<dbReference type="GeneID" id="8851534"/>
<keyword evidence="4" id="KW-1185">Reference proteome</keyword>
<dbReference type="InterPro" id="IPR016137">
    <property type="entry name" value="RGS"/>
</dbReference>
<feature type="region of interest" description="Disordered" evidence="1">
    <location>
        <begin position="163"/>
        <end position="214"/>
    </location>
</feature>
<dbReference type="OrthoDB" id="196547at2759"/>
<feature type="compositionally biased region" description="Low complexity" evidence="1">
    <location>
        <begin position="88"/>
        <end position="104"/>
    </location>
</feature>
<reference evidence="3 4" key="1">
    <citation type="journal article" date="2010" name="Cell">
        <title>The genome of Naegleria gruberi illuminates early eukaryotic versatility.</title>
        <authorList>
            <person name="Fritz-Laylin L.K."/>
            <person name="Prochnik S.E."/>
            <person name="Ginger M.L."/>
            <person name="Dacks J.B."/>
            <person name="Carpenter M.L."/>
            <person name="Field M.C."/>
            <person name="Kuo A."/>
            <person name="Paredez A."/>
            <person name="Chapman J."/>
            <person name="Pham J."/>
            <person name="Shu S."/>
            <person name="Neupane R."/>
            <person name="Cipriano M."/>
            <person name="Mancuso J."/>
            <person name="Tu H."/>
            <person name="Salamov A."/>
            <person name="Lindquist E."/>
            <person name="Shapiro H."/>
            <person name="Lucas S."/>
            <person name="Grigoriev I.V."/>
            <person name="Cande W.Z."/>
            <person name="Fulton C."/>
            <person name="Rokhsar D.S."/>
            <person name="Dawson S.C."/>
        </authorList>
    </citation>
    <scope>NUCLEOTIDE SEQUENCE [LARGE SCALE GENOMIC DNA]</scope>
    <source>
        <strain evidence="3 4">NEG-M</strain>
    </source>
</reference>
<feature type="region of interest" description="Disordered" evidence="1">
    <location>
        <begin position="441"/>
        <end position="507"/>
    </location>
</feature>
<feature type="compositionally biased region" description="Polar residues" evidence="1">
    <location>
        <begin position="188"/>
        <end position="197"/>
    </location>
</feature>
<evidence type="ECO:0000313" key="4">
    <source>
        <dbReference type="Proteomes" id="UP000006671"/>
    </source>
</evidence>
<dbReference type="RefSeq" id="XP_002674521.1">
    <property type="nucleotide sequence ID" value="XM_002674475.1"/>
</dbReference>
<dbReference type="VEuPathDB" id="AmoebaDB:NAEGRDRAFT_58696"/>
<dbReference type="EMBL" id="GG738883">
    <property type="protein sequence ID" value="EFC41777.1"/>
    <property type="molecule type" value="Genomic_DNA"/>
</dbReference>
<protein>
    <recommendedName>
        <fullName evidence="2">RGS domain-containing protein</fullName>
    </recommendedName>
</protein>
<dbReference type="AlphaFoldDB" id="D2VMR0"/>
<evidence type="ECO:0000313" key="3">
    <source>
        <dbReference type="EMBL" id="EFC41777.1"/>
    </source>
</evidence>
<proteinExistence type="predicted"/>
<dbReference type="InterPro" id="IPR036305">
    <property type="entry name" value="RGS_sf"/>
</dbReference>